<dbReference type="EMBL" id="JAGKQM010000019">
    <property type="protein sequence ID" value="KAH0857121.1"/>
    <property type="molecule type" value="Genomic_DNA"/>
</dbReference>
<accession>A0ABQ7XML7</accession>
<sequence>MVAFPSQKSLEEFNHQIPQAPEIQNQTPNQLQPSAIKGRILETETRKFYSFFRLKRGCLFKKKREYVVYVHKLFREPIWIPAKQWKPEKELVPENGIDERA</sequence>
<comment type="caution">
    <text evidence="1">The sequence shown here is derived from an EMBL/GenBank/DDBJ whole genome shotgun (WGS) entry which is preliminary data.</text>
</comment>
<reference evidence="1 2" key="1">
    <citation type="submission" date="2021-05" db="EMBL/GenBank/DDBJ databases">
        <title>Genome Assembly of Synthetic Allotetraploid Brassica napus Reveals Homoeologous Exchanges between Subgenomes.</title>
        <authorList>
            <person name="Davis J.T."/>
        </authorList>
    </citation>
    <scope>NUCLEOTIDE SEQUENCE [LARGE SCALE GENOMIC DNA]</scope>
    <source>
        <strain evidence="2">cv. Da-Ae</strain>
        <tissue evidence="1">Seedling</tissue>
    </source>
</reference>
<evidence type="ECO:0000313" key="2">
    <source>
        <dbReference type="Proteomes" id="UP000824890"/>
    </source>
</evidence>
<evidence type="ECO:0000313" key="1">
    <source>
        <dbReference type="EMBL" id="KAH0857121.1"/>
    </source>
</evidence>
<gene>
    <name evidence="1" type="ORF">HID58_085382</name>
</gene>
<keyword evidence="2" id="KW-1185">Reference proteome</keyword>
<dbReference type="Proteomes" id="UP000824890">
    <property type="component" value="Unassembled WGS sequence"/>
</dbReference>
<organism evidence="1 2">
    <name type="scientific">Brassica napus</name>
    <name type="common">Rape</name>
    <dbReference type="NCBI Taxonomy" id="3708"/>
    <lineage>
        <taxon>Eukaryota</taxon>
        <taxon>Viridiplantae</taxon>
        <taxon>Streptophyta</taxon>
        <taxon>Embryophyta</taxon>
        <taxon>Tracheophyta</taxon>
        <taxon>Spermatophyta</taxon>
        <taxon>Magnoliopsida</taxon>
        <taxon>eudicotyledons</taxon>
        <taxon>Gunneridae</taxon>
        <taxon>Pentapetalae</taxon>
        <taxon>rosids</taxon>
        <taxon>malvids</taxon>
        <taxon>Brassicales</taxon>
        <taxon>Brassicaceae</taxon>
        <taxon>Brassiceae</taxon>
        <taxon>Brassica</taxon>
    </lineage>
</organism>
<protein>
    <submittedName>
        <fullName evidence="1">Uncharacterized protein</fullName>
    </submittedName>
</protein>
<proteinExistence type="predicted"/>
<name>A0ABQ7XML7_BRANA</name>